<reference evidence="3" key="1">
    <citation type="submission" date="2020-06" db="EMBL/GenBank/DDBJ databases">
        <title>A chromosome-scale genome assembly of Talaromyces rugulosus W13939.</title>
        <authorList>
            <person name="Wang B."/>
            <person name="Guo L."/>
            <person name="Ye K."/>
            <person name="Wang L."/>
        </authorList>
    </citation>
    <scope>NUCLEOTIDE SEQUENCE [LARGE SCALE GENOMIC DNA]</scope>
    <source>
        <strain evidence="3">W13939</strain>
    </source>
</reference>
<accession>A0A7H8R8U2</accession>
<dbReference type="OrthoDB" id="5396at2759"/>
<dbReference type="InterPro" id="IPR007325">
    <property type="entry name" value="KFase/CYL"/>
</dbReference>
<keyword evidence="3" id="KW-1185">Reference proteome</keyword>
<dbReference type="PANTHER" id="PTHR34861:SF10">
    <property type="entry name" value="CYCLASE"/>
    <property type="match status" value="1"/>
</dbReference>
<organism evidence="2 3">
    <name type="scientific">Talaromyces rugulosus</name>
    <name type="common">Penicillium rugulosum</name>
    <dbReference type="NCBI Taxonomy" id="121627"/>
    <lineage>
        <taxon>Eukaryota</taxon>
        <taxon>Fungi</taxon>
        <taxon>Dikarya</taxon>
        <taxon>Ascomycota</taxon>
        <taxon>Pezizomycotina</taxon>
        <taxon>Eurotiomycetes</taxon>
        <taxon>Eurotiomycetidae</taxon>
        <taxon>Eurotiales</taxon>
        <taxon>Trichocomaceae</taxon>
        <taxon>Talaromyces</taxon>
        <taxon>Talaromyces sect. Islandici</taxon>
    </lineage>
</organism>
<evidence type="ECO:0000313" key="3">
    <source>
        <dbReference type="Proteomes" id="UP000509510"/>
    </source>
</evidence>
<name>A0A7H8R8U2_TALRU</name>
<dbReference type="RefSeq" id="XP_035349008.1">
    <property type="nucleotide sequence ID" value="XM_035493115.1"/>
</dbReference>
<gene>
    <name evidence="2" type="ORF">TRUGW13939_09999</name>
</gene>
<dbReference type="KEGG" id="trg:TRUGW13939_09999"/>
<protein>
    <recommendedName>
        <fullName evidence="4">Cyclase</fullName>
    </recommendedName>
</protein>
<dbReference type="GO" id="GO:0004061">
    <property type="term" value="F:arylformamidase activity"/>
    <property type="evidence" value="ECO:0007669"/>
    <property type="project" value="InterPro"/>
</dbReference>
<evidence type="ECO:0000313" key="2">
    <source>
        <dbReference type="EMBL" id="QKX62834.1"/>
    </source>
</evidence>
<dbReference type="Gene3D" id="3.50.30.50">
    <property type="entry name" value="Putative cyclase"/>
    <property type="match status" value="1"/>
</dbReference>
<dbReference type="Proteomes" id="UP000509510">
    <property type="component" value="Chromosome V"/>
</dbReference>
<dbReference type="InterPro" id="IPR037175">
    <property type="entry name" value="KFase_sf"/>
</dbReference>
<dbReference type="GO" id="GO:0019441">
    <property type="term" value="P:L-tryptophan catabolic process to kynurenine"/>
    <property type="evidence" value="ECO:0007669"/>
    <property type="project" value="InterPro"/>
</dbReference>
<dbReference type="SUPFAM" id="SSF102198">
    <property type="entry name" value="Putative cyclase"/>
    <property type="match status" value="1"/>
</dbReference>
<dbReference type="PANTHER" id="PTHR34861">
    <property type="match status" value="1"/>
</dbReference>
<dbReference type="EMBL" id="CP055902">
    <property type="protein sequence ID" value="QKX62834.1"/>
    <property type="molecule type" value="Genomic_DNA"/>
</dbReference>
<proteinExistence type="inferred from homology"/>
<comment type="similarity">
    <text evidence="1">Belongs to the Cyclase 1 superfamily.</text>
</comment>
<evidence type="ECO:0000256" key="1">
    <source>
        <dbReference type="ARBA" id="ARBA00007865"/>
    </source>
</evidence>
<dbReference type="Pfam" id="PF04199">
    <property type="entry name" value="Cyclase"/>
    <property type="match status" value="1"/>
</dbReference>
<sequence>MTVIIKNSFPNGLPSLAELAELNAGKNVPAETAWIWGEQDELGRINLLTPEVTRAAQQSELKTGRVVSLNWSLAYPKQPSFHRSALKHRIQAHPISPCIFDDFYDTNSQAGSQWDGFRHFGHLGINKLYNNLSPEEVTTGTRCGINAVSEHGIAGRGVLLDHYSWAKDQGRPYDPMTGHAISAEELKLVAKAQGVEFKQGDILLVRSGYISRYHELEKTNPAKLEDLAENPSFAGVEQSEEMKTFLHDSYFAAVGGDAPAFEELSVECKKNQRWTFFFTSAPFNSPGGVASFANALAMF</sequence>
<evidence type="ECO:0008006" key="4">
    <source>
        <dbReference type="Google" id="ProtNLM"/>
    </source>
</evidence>
<dbReference type="AlphaFoldDB" id="A0A7H8R8U2"/>
<dbReference type="GeneID" id="55997480"/>